<dbReference type="RefSeq" id="WP_092910852.1">
    <property type="nucleotide sequence ID" value="NZ_FOXB01000004.1"/>
</dbReference>
<sequence length="205" mass="23612">MTAAETLKSCNISTVEQLINKIDAVVEIMKDDAKRICISKKIAVVDFDFAFSVSAEATLKTIEKGAKLQGVKRFLNCQNIDIAVNWLLQRIVANIKNTYDKRYKMHFENNGTCEINDYTSKYTIDKQIETEIEKMKKIDKEKIKQGLKKVWKEVDHDDFDIADFVELCEKHGFNAEEILGFKPIVNAQIKTQQVESGRSQLFFDF</sequence>
<dbReference type="STRING" id="223786.SAMN05216234_10488"/>
<keyword evidence="2" id="KW-1185">Reference proteome</keyword>
<protein>
    <submittedName>
        <fullName evidence="1">Uncharacterized protein</fullName>
    </submittedName>
</protein>
<organism evidence="1 2">
    <name type="scientific">Hydrogenimonas thermophila</name>
    <dbReference type="NCBI Taxonomy" id="223786"/>
    <lineage>
        <taxon>Bacteria</taxon>
        <taxon>Pseudomonadati</taxon>
        <taxon>Campylobacterota</taxon>
        <taxon>Epsilonproteobacteria</taxon>
        <taxon>Campylobacterales</taxon>
        <taxon>Hydrogenimonadaceae</taxon>
        <taxon>Hydrogenimonas</taxon>
    </lineage>
</organism>
<dbReference type="AlphaFoldDB" id="A0A1I5LYQ2"/>
<name>A0A1I5LYQ2_9BACT</name>
<reference evidence="1 2" key="1">
    <citation type="submission" date="2016-10" db="EMBL/GenBank/DDBJ databases">
        <authorList>
            <person name="de Groot N.N."/>
        </authorList>
    </citation>
    <scope>NUCLEOTIDE SEQUENCE [LARGE SCALE GENOMIC DNA]</scope>
    <source>
        <strain evidence="1 2">EP1-55-1</strain>
    </source>
</reference>
<dbReference type="Proteomes" id="UP000199227">
    <property type="component" value="Unassembled WGS sequence"/>
</dbReference>
<proteinExistence type="predicted"/>
<evidence type="ECO:0000313" key="1">
    <source>
        <dbReference type="EMBL" id="SFP02488.1"/>
    </source>
</evidence>
<dbReference type="EMBL" id="FOXB01000004">
    <property type="protein sequence ID" value="SFP02488.1"/>
    <property type="molecule type" value="Genomic_DNA"/>
</dbReference>
<accession>A0A1I5LYQ2</accession>
<dbReference type="OrthoDB" id="5366113at2"/>
<evidence type="ECO:0000313" key="2">
    <source>
        <dbReference type="Proteomes" id="UP000199227"/>
    </source>
</evidence>
<gene>
    <name evidence="1" type="ORF">SAMN05216234_10488</name>
</gene>